<dbReference type="Proteomes" id="UP000610303">
    <property type="component" value="Unassembled WGS sequence"/>
</dbReference>
<organism evidence="2 3">
    <name type="scientific">Agromyces mediolanus</name>
    <name type="common">Corynebacterium mediolanum</name>
    <dbReference type="NCBI Taxonomy" id="41986"/>
    <lineage>
        <taxon>Bacteria</taxon>
        <taxon>Bacillati</taxon>
        <taxon>Actinomycetota</taxon>
        <taxon>Actinomycetes</taxon>
        <taxon>Micrococcales</taxon>
        <taxon>Microbacteriaceae</taxon>
        <taxon>Agromyces</taxon>
    </lineage>
</organism>
<dbReference type="EMBL" id="BMRJ01000001">
    <property type="protein sequence ID" value="GGR20995.1"/>
    <property type="molecule type" value="Genomic_DNA"/>
</dbReference>
<evidence type="ECO:0008006" key="4">
    <source>
        <dbReference type="Google" id="ProtNLM"/>
    </source>
</evidence>
<dbReference type="AlphaFoldDB" id="A0A918CGX0"/>
<keyword evidence="1" id="KW-0472">Membrane</keyword>
<name>A0A918CGX0_AGRME</name>
<protein>
    <recommendedName>
        <fullName evidence="4">TadE-like protein</fullName>
    </recommendedName>
</protein>
<sequence>MRSASAEARRERGSVTAELAVALPAVAAVLAICLAAVLLAAQQVRLSDGAADAARALGRGESESAAAAIAARVSGAAVRVGSTNDGTFVCVTLSAPAAGLLAAIELRASSCALAGGR</sequence>
<evidence type="ECO:0000313" key="3">
    <source>
        <dbReference type="Proteomes" id="UP000610303"/>
    </source>
</evidence>
<reference evidence="2" key="2">
    <citation type="submission" date="2020-09" db="EMBL/GenBank/DDBJ databases">
        <authorList>
            <person name="Sun Q."/>
            <person name="Ohkuma M."/>
        </authorList>
    </citation>
    <scope>NUCLEOTIDE SEQUENCE</scope>
    <source>
        <strain evidence="2">JCM 3346</strain>
    </source>
</reference>
<evidence type="ECO:0000256" key="1">
    <source>
        <dbReference type="SAM" id="Phobius"/>
    </source>
</evidence>
<evidence type="ECO:0000313" key="2">
    <source>
        <dbReference type="EMBL" id="GGR20995.1"/>
    </source>
</evidence>
<feature type="transmembrane region" description="Helical" evidence="1">
    <location>
        <begin position="21"/>
        <end position="41"/>
    </location>
</feature>
<gene>
    <name evidence="2" type="ORF">GCM10010196_12980</name>
</gene>
<keyword evidence="1" id="KW-0812">Transmembrane</keyword>
<comment type="caution">
    <text evidence="2">The sequence shown here is derived from an EMBL/GenBank/DDBJ whole genome shotgun (WGS) entry which is preliminary data.</text>
</comment>
<accession>A0A918CGX0</accession>
<keyword evidence="1" id="KW-1133">Transmembrane helix</keyword>
<reference evidence="2" key="1">
    <citation type="journal article" date="2014" name="Int. J. Syst. Evol. Microbiol.">
        <title>Complete genome sequence of Corynebacterium casei LMG S-19264T (=DSM 44701T), isolated from a smear-ripened cheese.</title>
        <authorList>
            <consortium name="US DOE Joint Genome Institute (JGI-PGF)"/>
            <person name="Walter F."/>
            <person name="Albersmeier A."/>
            <person name="Kalinowski J."/>
            <person name="Ruckert C."/>
        </authorList>
    </citation>
    <scope>NUCLEOTIDE SEQUENCE</scope>
    <source>
        <strain evidence="2">JCM 3346</strain>
    </source>
</reference>
<proteinExistence type="predicted"/>
<dbReference type="NCBIfam" id="NF041390">
    <property type="entry name" value="TadE_Rv3655c"/>
    <property type="match status" value="1"/>
</dbReference>
<keyword evidence="3" id="KW-1185">Reference proteome</keyword>
<dbReference type="InterPro" id="IPR049790">
    <property type="entry name" value="Rv3655c/TadE"/>
</dbReference>